<dbReference type="PANTHER" id="PTHR43639">
    <property type="entry name" value="OXIDOREDUCTASE, SHORT-CHAIN DEHYDROGENASE/REDUCTASE FAMILY (AFU_ORTHOLOGUE AFUA_5G02870)"/>
    <property type="match status" value="1"/>
</dbReference>
<dbReference type="GeneID" id="8617434"/>
<evidence type="ECO:0000313" key="5">
    <source>
        <dbReference type="EMBL" id="EAL72359.1"/>
    </source>
</evidence>
<dbReference type="GO" id="GO:0005811">
    <property type="term" value="C:lipid droplet"/>
    <property type="evidence" value="ECO:0007005"/>
    <property type="project" value="dictyBase"/>
</dbReference>
<protein>
    <submittedName>
        <fullName evidence="5">Uncharacterized protein</fullName>
    </submittedName>
</protein>
<organism evidence="5 6">
    <name type="scientific">Dictyostelium discoideum</name>
    <name type="common">Social amoeba</name>
    <dbReference type="NCBI Taxonomy" id="44689"/>
    <lineage>
        <taxon>Eukaryota</taxon>
        <taxon>Amoebozoa</taxon>
        <taxon>Evosea</taxon>
        <taxon>Eumycetozoa</taxon>
        <taxon>Dictyostelia</taxon>
        <taxon>Dictyosteliales</taxon>
        <taxon>Dictyosteliaceae</taxon>
        <taxon>Dictyostelium</taxon>
    </lineage>
</organism>
<dbReference type="PaxDb" id="44689-DDB0190742"/>
<evidence type="ECO:0000256" key="1">
    <source>
        <dbReference type="ARBA" id="ARBA00006484"/>
    </source>
</evidence>
<keyword evidence="4" id="KW-1133">Transmembrane helix</keyword>
<proteinExistence type="inferred from homology"/>
<dbReference type="STRING" id="44689.Q55CK8"/>
<accession>Q55CK8</accession>
<evidence type="ECO:0000256" key="4">
    <source>
        <dbReference type="SAM" id="Phobius"/>
    </source>
</evidence>
<dbReference type="PANTHER" id="PTHR43639:SF1">
    <property type="entry name" value="SHORT-CHAIN DEHYDROGENASE_REDUCTASE FAMILY PROTEIN"/>
    <property type="match status" value="1"/>
</dbReference>
<dbReference type="PRINTS" id="PR00081">
    <property type="entry name" value="GDHRDH"/>
</dbReference>
<dbReference type="InterPro" id="IPR036291">
    <property type="entry name" value="NAD(P)-bd_dom_sf"/>
</dbReference>
<dbReference type="SMR" id="Q55CK8"/>
<dbReference type="InterPro" id="IPR002347">
    <property type="entry name" value="SDR_fam"/>
</dbReference>
<dbReference type="Gene3D" id="3.40.50.720">
    <property type="entry name" value="NAD(P)-binding Rossmann-like Domain"/>
    <property type="match status" value="1"/>
</dbReference>
<reference evidence="5 6" key="1">
    <citation type="journal article" date="2005" name="Nature">
        <title>The genome of the social amoeba Dictyostelium discoideum.</title>
        <authorList>
            <consortium name="The Dictyostelium discoideum Sequencing Consortium"/>
            <person name="Eichinger L."/>
            <person name="Pachebat J.A."/>
            <person name="Glockner G."/>
            <person name="Rajandream M.A."/>
            <person name="Sucgang R."/>
            <person name="Berriman M."/>
            <person name="Song J."/>
            <person name="Olsen R."/>
            <person name="Szafranski K."/>
            <person name="Xu Q."/>
            <person name="Tunggal B."/>
            <person name="Kummerfeld S."/>
            <person name="Madera M."/>
            <person name="Konfortov B.A."/>
            <person name="Rivero F."/>
            <person name="Bankier A.T."/>
            <person name="Lehmann R."/>
            <person name="Hamlin N."/>
            <person name="Davies R."/>
            <person name="Gaudet P."/>
            <person name="Fey P."/>
            <person name="Pilcher K."/>
            <person name="Chen G."/>
            <person name="Saunders D."/>
            <person name="Sodergren E."/>
            <person name="Davis P."/>
            <person name="Kerhornou A."/>
            <person name="Nie X."/>
            <person name="Hall N."/>
            <person name="Anjard C."/>
            <person name="Hemphill L."/>
            <person name="Bason N."/>
            <person name="Farbrother P."/>
            <person name="Desany B."/>
            <person name="Just E."/>
            <person name="Morio T."/>
            <person name="Rost R."/>
            <person name="Churcher C."/>
            <person name="Cooper J."/>
            <person name="Haydock S."/>
            <person name="van Driessche N."/>
            <person name="Cronin A."/>
            <person name="Goodhead I."/>
            <person name="Muzny D."/>
            <person name="Mourier T."/>
            <person name="Pain A."/>
            <person name="Lu M."/>
            <person name="Harper D."/>
            <person name="Lindsay R."/>
            <person name="Hauser H."/>
            <person name="James K."/>
            <person name="Quiles M."/>
            <person name="Madan Babu M."/>
            <person name="Saito T."/>
            <person name="Buchrieser C."/>
            <person name="Wardroper A."/>
            <person name="Felder M."/>
            <person name="Thangavelu M."/>
            <person name="Johnson D."/>
            <person name="Knights A."/>
            <person name="Loulseged H."/>
            <person name="Mungall K."/>
            <person name="Oliver K."/>
            <person name="Price C."/>
            <person name="Quail M.A."/>
            <person name="Urushihara H."/>
            <person name="Hernandez J."/>
            <person name="Rabbinowitsch E."/>
            <person name="Steffen D."/>
            <person name="Sanders M."/>
            <person name="Ma J."/>
            <person name="Kohara Y."/>
            <person name="Sharp S."/>
            <person name="Simmonds M."/>
            <person name="Spiegler S."/>
            <person name="Tivey A."/>
            <person name="Sugano S."/>
            <person name="White B."/>
            <person name="Walker D."/>
            <person name="Woodward J."/>
            <person name="Winckler T."/>
            <person name="Tanaka Y."/>
            <person name="Shaulsky G."/>
            <person name="Schleicher M."/>
            <person name="Weinstock G."/>
            <person name="Rosenthal A."/>
            <person name="Cox E.C."/>
            <person name="Chisholm R.L."/>
            <person name="Gibbs R."/>
            <person name="Loomis W.F."/>
            <person name="Platzer M."/>
            <person name="Kay R.R."/>
            <person name="Williams J."/>
            <person name="Dear P.H."/>
            <person name="Noegel A.A."/>
            <person name="Barrell B."/>
            <person name="Kuspa A."/>
        </authorList>
    </citation>
    <scope>NUCLEOTIDE SEQUENCE [LARGE SCALE GENOMIC DNA]</scope>
    <source>
        <strain evidence="5 6">AX4</strain>
    </source>
</reference>
<evidence type="ECO:0000256" key="3">
    <source>
        <dbReference type="RuleBase" id="RU000363"/>
    </source>
</evidence>
<comment type="similarity">
    <text evidence="1 3">Belongs to the short-chain dehydrogenases/reductases (SDR) family.</text>
</comment>
<gene>
    <name evidence="5" type="ORF">DDB_G0270018</name>
</gene>
<dbReference type="RefSeq" id="XP_646473.1">
    <property type="nucleotide sequence ID" value="XM_641381.1"/>
</dbReference>
<sequence>MVLSLLNYLVFGFKKLILFDKLVVVTGASSGIGLEITKELAKKGSKVILIARNENKLKEIIENIKIEYGNNQCYYISADLSKEEDLNNCLKEIGKISNDNGQYVEILVNCAGAGNWKFIEETSFKECNDMMSLPYFAAFNMTRLLLEPMLLHGEGTIVNINSPVSVNVWGGCIGYACSRWALKGFTECLRIDLRGTGVNVLEVIPGETKSEYFQHNGIGDDSFPLLSKFVPKVTVDQVAKGTIKAIENRKQKLILPLMLNVAKYFAFFPFSILLKYLLLSEKSRNRLIEIKLKQQQFKLKQQQFHNINNNKQE</sequence>
<dbReference type="EMBL" id="AAFI02000005">
    <property type="protein sequence ID" value="EAL72359.1"/>
    <property type="molecule type" value="Genomic_DNA"/>
</dbReference>
<dbReference type="eggNOG" id="KOG0725">
    <property type="taxonomic scope" value="Eukaryota"/>
</dbReference>
<dbReference type="FunCoup" id="Q55CK8">
    <property type="interactions" value="2"/>
</dbReference>
<name>Q55CK8_DICDI</name>
<dbReference type="InParanoid" id="Q55CK8"/>
<comment type="caution">
    <text evidence="5">The sequence shown here is derived from an EMBL/GenBank/DDBJ whole genome shotgun (WGS) entry which is preliminary data.</text>
</comment>
<dbReference type="KEGG" id="ddi:DDB_G0270018"/>
<dbReference type="GO" id="GO:0016491">
    <property type="term" value="F:oxidoreductase activity"/>
    <property type="evidence" value="ECO:0000318"/>
    <property type="project" value="GO_Central"/>
</dbReference>
<keyword evidence="4" id="KW-0472">Membrane</keyword>
<dbReference type="VEuPathDB" id="AmoebaDB:DDB_G0270018"/>
<dbReference type="PRINTS" id="PR00080">
    <property type="entry name" value="SDRFAMILY"/>
</dbReference>
<keyword evidence="6" id="KW-1185">Reference proteome</keyword>
<dbReference type="HOGENOM" id="CLU_010194_2_1_1"/>
<dbReference type="PhylomeDB" id="Q55CK8"/>
<dbReference type="dictyBase" id="DDB_G0270018"/>
<evidence type="ECO:0000313" key="6">
    <source>
        <dbReference type="Proteomes" id="UP000002195"/>
    </source>
</evidence>
<feature type="transmembrane region" description="Helical" evidence="4">
    <location>
        <begin position="253"/>
        <end position="278"/>
    </location>
</feature>
<dbReference type="Proteomes" id="UP000002195">
    <property type="component" value="Unassembled WGS sequence"/>
</dbReference>
<evidence type="ECO:0000256" key="2">
    <source>
        <dbReference type="ARBA" id="ARBA00023002"/>
    </source>
</evidence>
<keyword evidence="4" id="KW-0812">Transmembrane</keyword>
<dbReference type="Pfam" id="PF00106">
    <property type="entry name" value="adh_short"/>
    <property type="match status" value="1"/>
</dbReference>
<dbReference type="OMA" id="WLFLDDT"/>
<dbReference type="AlphaFoldDB" id="Q55CK8"/>
<dbReference type="SUPFAM" id="SSF51735">
    <property type="entry name" value="NAD(P)-binding Rossmann-fold domains"/>
    <property type="match status" value="1"/>
</dbReference>
<keyword evidence="2" id="KW-0560">Oxidoreductase</keyword>